<sequence length="121" mass="13512">MWRPGFECKVKPWGKKIADGATVVFLDESGFSLKTTRVRTWGRCGQTPVFPTRLRWEHLSVIGAITTGGQFFQHTHHGAIRSPQVVAFLEHVLRHIAGEVVVVPDRAMIHRAKVVQACVAT</sequence>
<dbReference type="EMBL" id="BMPP01000018">
    <property type="protein sequence ID" value="GGK37978.1"/>
    <property type="molecule type" value="Genomic_DNA"/>
</dbReference>
<protein>
    <recommendedName>
        <fullName evidence="1">Tc1-like transposase DDE domain-containing protein</fullName>
    </recommendedName>
</protein>
<evidence type="ECO:0000259" key="1">
    <source>
        <dbReference type="Pfam" id="PF13358"/>
    </source>
</evidence>
<feature type="domain" description="Tc1-like transposase DDE" evidence="1">
    <location>
        <begin position="23"/>
        <end position="120"/>
    </location>
</feature>
<dbReference type="Pfam" id="PF13358">
    <property type="entry name" value="DDE_3"/>
    <property type="match status" value="1"/>
</dbReference>
<evidence type="ECO:0000313" key="3">
    <source>
        <dbReference type="Proteomes" id="UP000647587"/>
    </source>
</evidence>
<keyword evidence="3" id="KW-1185">Reference proteome</keyword>
<proteinExistence type="predicted"/>
<comment type="caution">
    <text evidence="2">The sequence shown here is derived from an EMBL/GenBank/DDBJ whole genome shotgun (WGS) entry which is preliminary data.</text>
</comment>
<dbReference type="Proteomes" id="UP000647587">
    <property type="component" value="Unassembled WGS sequence"/>
</dbReference>
<evidence type="ECO:0000313" key="2">
    <source>
        <dbReference type="EMBL" id="GGK37978.1"/>
    </source>
</evidence>
<name>A0ABQ2F0K9_9DEIO</name>
<dbReference type="InterPro" id="IPR036397">
    <property type="entry name" value="RNaseH_sf"/>
</dbReference>
<dbReference type="Gene3D" id="3.30.420.10">
    <property type="entry name" value="Ribonuclease H-like superfamily/Ribonuclease H"/>
    <property type="match status" value="1"/>
</dbReference>
<gene>
    <name evidence="2" type="ORF">GCM10008955_34860</name>
</gene>
<organism evidence="2 3">
    <name type="scientific">Deinococcus malanensis</name>
    <dbReference type="NCBI Taxonomy" id="1706855"/>
    <lineage>
        <taxon>Bacteria</taxon>
        <taxon>Thermotogati</taxon>
        <taxon>Deinococcota</taxon>
        <taxon>Deinococci</taxon>
        <taxon>Deinococcales</taxon>
        <taxon>Deinococcaceae</taxon>
        <taxon>Deinococcus</taxon>
    </lineage>
</organism>
<dbReference type="RefSeq" id="WP_229780888.1">
    <property type="nucleotide sequence ID" value="NZ_BMPP01000018.1"/>
</dbReference>
<accession>A0ABQ2F0K9</accession>
<dbReference type="InterPro" id="IPR038717">
    <property type="entry name" value="Tc1-like_DDE_dom"/>
</dbReference>
<reference evidence="3" key="1">
    <citation type="journal article" date="2019" name="Int. J. Syst. Evol. Microbiol.">
        <title>The Global Catalogue of Microorganisms (GCM) 10K type strain sequencing project: providing services to taxonomists for standard genome sequencing and annotation.</title>
        <authorList>
            <consortium name="The Broad Institute Genomics Platform"/>
            <consortium name="The Broad Institute Genome Sequencing Center for Infectious Disease"/>
            <person name="Wu L."/>
            <person name="Ma J."/>
        </authorList>
    </citation>
    <scope>NUCLEOTIDE SEQUENCE [LARGE SCALE GENOMIC DNA]</scope>
    <source>
        <strain evidence="3">JCM 30331</strain>
    </source>
</reference>